<dbReference type="InterPro" id="IPR000719">
    <property type="entry name" value="Prot_kinase_dom"/>
</dbReference>
<accession>A0A6L7EX41</accession>
<dbReference type="EC" id="2.7.11.1" evidence="1"/>
<dbReference type="PROSITE" id="PS50011">
    <property type="entry name" value="PROTEIN_KINASE_DOM"/>
    <property type="match status" value="1"/>
</dbReference>
<dbReference type="SMART" id="SM00220">
    <property type="entry name" value="S_TKc"/>
    <property type="match status" value="1"/>
</dbReference>
<dbReference type="Gene3D" id="1.10.510.10">
    <property type="entry name" value="Transferase(Phosphotransferase) domain 1"/>
    <property type="match status" value="1"/>
</dbReference>
<dbReference type="InterPro" id="IPR011009">
    <property type="entry name" value="Kinase-like_dom_sf"/>
</dbReference>
<evidence type="ECO:0000256" key="3">
    <source>
        <dbReference type="ARBA" id="ARBA00022679"/>
    </source>
</evidence>
<keyword evidence="6" id="KW-0067">ATP-binding</keyword>
<dbReference type="InterPro" id="IPR008271">
    <property type="entry name" value="Ser/Thr_kinase_AS"/>
</dbReference>
<organism evidence="8 9">
    <name type="scientific">Nocardioides flavescens</name>
    <dbReference type="NCBI Taxonomy" id="2691959"/>
    <lineage>
        <taxon>Bacteria</taxon>
        <taxon>Bacillati</taxon>
        <taxon>Actinomycetota</taxon>
        <taxon>Actinomycetes</taxon>
        <taxon>Propionibacteriales</taxon>
        <taxon>Nocardioidaceae</taxon>
        <taxon>Nocardioides</taxon>
    </lineage>
</organism>
<dbReference type="PANTHER" id="PTHR43289">
    <property type="entry name" value="MITOGEN-ACTIVATED PROTEIN KINASE KINASE KINASE 20-RELATED"/>
    <property type="match status" value="1"/>
</dbReference>
<name>A0A6L7EX41_9ACTN</name>
<comment type="caution">
    <text evidence="8">The sequence shown here is derived from an EMBL/GenBank/DDBJ whole genome shotgun (WGS) entry which is preliminary data.</text>
</comment>
<evidence type="ECO:0000256" key="1">
    <source>
        <dbReference type="ARBA" id="ARBA00012513"/>
    </source>
</evidence>
<dbReference type="PROSITE" id="PS00108">
    <property type="entry name" value="PROTEIN_KINASE_ST"/>
    <property type="match status" value="1"/>
</dbReference>
<dbReference type="GO" id="GO:0004674">
    <property type="term" value="F:protein serine/threonine kinase activity"/>
    <property type="evidence" value="ECO:0007669"/>
    <property type="project" value="UniProtKB-KW"/>
</dbReference>
<evidence type="ECO:0000313" key="8">
    <source>
        <dbReference type="EMBL" id="MXG91350.1"/>
    </source>
</evidence>
<keyword evidence="5 8" id="KW-0418">Kinase</keyword>
<dbReference type="EMBL" id="WUEK01000012">
    <property type="protein sequence ID" value="MXG91350.1"/>
    <property type="molecule type" value="Genomic_DNA"/>
</dbReference>
<keyword evidence="9" id="KW-1185">Reference proteome</keyword>
<dbReference type="Pfam" id="PF00069">
    <property type="entry name" value="Pkinase"/>
    <property type="match status" value="1"/>
</dbReference>
<evidence type="ECO:0000256" key="5">
    <source>
        <dbReference type="ARBA" id="ARBA00022777"/>
    </source>
</evidence>
<evidence type="ECO:0000256" key="2">
    <source>
        <dbReference type="ARBA" id="ARBA00022527"/>
    </source>
</evidence>
<dbReference type="Proteomes" id="UP000473325">
    <property type="component" value="Unassembled WGS sequence"/>
</dbReference>
<feature type="domain" description="Protein kinase" evidence="7">
    <location>
        <begin position="22"/>
        <end position="252"/>
    </location>
</feature>
<dbReference type="SUPFAM" id="SSF56112">
    <property type="entry name" value="Protein kinase-like (PK-like)"/>
    <property type="match status" value="1"/>
</dbReference>
<gene>
    <name evidence="8" type="ORF">GRQ65_17515</name>
</gene>
<evidence type="ECO:0000313" key="9">
    <source>
        <dbReference type="Proteomes" id="UP000473325"/>
    </source>
</evidence>
<keyword evidence="3" id="KW-0808">Transferase</keyword>
<proteinExistence type="predicted"/>
<dbReference type="RefSeq" id="WP_160879288.1">
    <property type="nucleotide sequence ID" value="NZ_WUEK01000012.1"/>
</dbReference>
<evidence type="ECO:0000259" key="7">
    <source>
        <dbReference type="PROSITE" id="PS50011"/>
    </source>
</evidence>
<dbReference type="PANTHER" id="PTHR43289:SF6">
    <property type="entry name" value="SERINE_THREONINE-PROTEIN KINASE NEKL-3"/>
    <property type="match status" value="1"/>
</dbReference>
<evidence type="ECO:0000256" key="6">
    <source>
        <dbReference type="ARBA" id="ARBA00022840"/>
    </source>
</evidence>
<dbReference type="GO" id="GO:0005524">
    <property type="term" value="F:ATP binding"/>
    <property type="evidence" value="ECO:0007669"/>
    <property type="project" value="UniProtKB-KW"/>
</dbReference>
<sequence>MLRTRAPRSPHRSGEEPVAGRWVLLEAIGRGGCGTVHRAHDLERGLDVAAKLAHDAAARARLAHERTHVVTHPHVLPVLGWAEQGDLALLATELVHGGSLLDLVRRDGRLGETTVALLLAQLLDALAAVHAAGLVHGDVKPANLLLRDGPRPHLLLADFGVAVRQGCDTGPAARVEGTPSYLPPERLAGAAPHPGQDVYAAGLLGRRVLRGSSPLLTLCDSMARPEPWLRPSADVALRRLRELSPGRWPAAG</sequence>
<protein>
    <recommendedName>
        <fullName evidence="1">non-specific serine/threonine protein kinase</fullName>
        <ecNumber evidence="1">2.7.11.1</ecNumber>
    </recommendedName>
</protein>
<dbReference type="AlphaFoldDB" id="A0A6L7EX41"/>
<reference evidence="8 9" key="1">
    <citation type="submission" date="2019-12" db="EMBL/GenBank/DDBJ databases">
        <authorList>
            <person name="Kun Z."/>
        </authorList>
    </citation>
    <scope>NUCLEOTIDE SEQUENCE [LARGE SCALE GENOMIC DNA]</scope>
    <source>
        <strain evidence="8 9">YIM 123512</strain>
    </source>
</reference>
<evidence type="ECO:0000256" key="4">
    <source>
        <dbReference type="ARBA" id="ARBA00022741"/>
    </source>
</evidence>
<keyword evidence="2" id="KW-0723">Serine/threonine-protein kinase</keyword>
<keyword evidence="4" id="KW-0547">Nucleotide-binding</keyword>